<dbReference type="KEGG" id="ndp:E2C04_08120"/>
<feature type="compositionally biased region" description="Basic residues" evidence="1">
    <location>
        <begin position="92"/>
        <end position="107"/>
    </location>
</feature>
<organism evidence="2 3">
    <name type="scientific">Nocardioides daphniae</name>
    <dbReference type="NCBI Taxonomy" id="402297"/>
    <lineage>
        <taxon>Bacteria</taxon>
        <taxon>Bacillati</taxon>
        <taxon>Actinomycetota</taxon>
        <taxon>Actinomycetes</taxon>
        <taxon>Propionibacteriales</taxon>
        <taxon>Nocardioidaceae</taxon>
        <taxon>Nocardioides</taxon>
    </lineage>
</organism>
<proteinExistence type="predicted"/>
<dbReference type="Proteomes" id="UP000297025">
    <property type="component" value="Chromosome"/>
</dbReference>
<reference evidence="2 3" key="1">
    <citation type="journal article" date="2008" name="Int. J. Syst. Evol. Microbiol.">
        <title>Nocardioides daphniae sp. nov., isolated from Daphnia cucullata (Crustacea: Cladocera).</title>
        <authorList>
            <person name="Toth E.M."/>
            <person name="Keki Z."/>
            <person name="Homonnay Z.G."/>
            <person name="Borsodi A.K."/>
            <person name="Marialigeti K."/>
            <person name="Schumann P."/>
        </authorList>
    </citation>
    <scope>NUCLEOTIDE SEQUENCE [LARGE SCALE GENOMIC DNA]</scope>
    <source>
        <strain evidence="2 3">JCM 16608</strain>
    </source>
</reference>
<feature type="compositionally biased region" description="Low complexity" evidence="1">
    <location>
        <begin position="118"/>
        <end position="129"/>
    </location>
</feature>
<name>A0A4P7UEE3_9ACTN</name>
<gene>
    <name evidence="2" type="ORF">E2C04_08120</name>
</gene>
<feature type="region of interest" description="Disordered" evidence="1">
    <location>
        <begin position="1"/>
        <end position="151"/>
    </location>
</feature>
<evidence type="ECO:0000313" key="3">
    <source>
        <dbReference type="Proteomes" id="UP000297025"/>
    </source>
</evidence>
<feature type="region of interest" description="Disordered" evidence="1">
    <location>
        <begin position="235"/>
        <end position="258"/>
    </location>
</feature>
<protein>
    <submittedName>
        <fullName evidence="2">DUF4192 family protein</fullName>
    </submittedName>
</protein>
<dbReference type="InterPro" id="IPR025447">
    <property type="entry name" value="DUF4192"/>
</dbReference>
<feature type="compositionally biased region" description="Basic residues" evidence="1">
    <location>
        <begin position="40"/>
        <end position="63"/>
    </location>
</feature>
<evidence type="ECO:0000313" key="2">
    <source>
        <dbReference type="EMBL" id="QCC78682.1"/>
    </source>
</evidence>
<evidence type="ECO:0000256" key="1">
    <source>
        <dbReference type="SAM" id="MobiDB-lite"/>
    </source>
</evidence>
<dbReference type="EMBL" id="CP038462">
    <property type="protein sequence ID" value="QCC78682.1"/>
    <property type="molecule type" value="Genomic_DNA"/>
</dbReference>
<sequence>MHRRPRPRCQARPGLHPPVRHLRHQHPAPPLGQLHPVERPRHRRQRLAHHSGARQRRRPHRARWPGPTRSPRIAGRLPDRRPCTRRSPPPRGTRRHPIQYPRRRSRLRAGPGERLPRRWQPTQPTTTLRGFSSPCRDSRSATRSGRTCPPGANATSHIALWSDLTRRAPADVKAAPATMLAFASWLHGNGALAWCALDQVPHDQRYCAAELVTTLVQNGLHPSTWDSIKAEIATARPSGLDQPTERPTTRPAKQPPTI</sequence>
<dbReference type="Pfam" id="PF13830">
    <property type="entry name" value="DUF4192"/>
    <property type="match status" value="1"/>
</dbReference>
<dbReference type="AlphaFoldDB" id="A0A4P7UEE3"/>
<accession>A0A4P7UEE3</accession>